<proteinExistence type="predicted"/>
<dbReference type="PANTHER" id="PTHR36386">
    <property type="entry name" value="OS06G0683900 PROTEIN"/>
    <property type="match status" value="1"/>
</dbReference>
<organism evidence="2 3">
    <name type="scientific">Camellia sinensis var. sinensis</name>
    <name type="common">China tea</name>
    <dbReference type="NCBI Taxonomy" id="542762"/>
    <lineage>
        <taxon>Eukaryota</taxon>
        <taxon>Viridiplantae</taxon>
        <taxon>Streptophyta</taxon>
        <taxon>Embryophyta</taxon>
        <taxon>Tracheophyta</taxon>
        <taxon>Spermatophyta</taxon>
        <taxon>Magnoliopsida</taxon>
        <taxon>eudicotyledons</taxon>
        <taxon>Gunneridae</taxon>
        <taxon>Pentapetalae</taxon>
        <taxon>asterids</taxon>
        <taxon>Ericales</taxon>
        <taxon>Theaceae</taxon>
        <taxon>Camellia</taxon>
    </lineage>
</organism>
<sequence length="165" mass="18739">MPKGLSNITIETDSQNAMEILREGATNTSPYRAIVEDAKFILRKPKKLLLKQGQVEKAVSRNGSEEEVRDERKIDVEIEEIQMEIGLLSSSLENLWLEKAEQKLKSLERRRSGVKVVPSKFMEQQQSVENANSVNKIEEQSSMGSRAKFQRRGFSLGPEAIEFKS</sequence>
<protein>
    <submittedName>
        <fullName evidence="2">Uncharacterized protein</fullName>
    </submittedName>
</protein>
<comment type="caution">
    <text evidence="2">The sequence shown here is derived from an EMBL/GenBank/DDBJ whole genome shotgun (WGS) entry which is preliminary data.</text>
</comment>
<dbReference type="PANTHER" id="PTHR36386:SF1">
    <property type="entry name" value="OS06G0683900 PROTEIN"/>
    <property type="match status" value="1"/>
</dbReference>
<evidence type="ECO:0000256" key="1">
    <source>
        <dbReference type="SAM" id="MobiDB-lite"/>
    </source>
</evidence>
<dbReference type="AlphaFoldDB" id="A0A4S4D1I5"/>
<dbReference type="Proteomes" id="UP000306102">
    <property type="component" value="Unassembled WGS sequence"/>
</dbReference>
<feature type="region of interest" description="Disordered" evidence="1">
    <location>
        <begin position="127"/>
        <end position="149"/>
    </location>
</feature>
<dbReference type="EMBL" id="SDRB02013031">
    <property type="protein sequence ID" value="THF96094.1"/>
    <property type="molecule type" value="Genomic_DNA"/>
</dbReference>
<evidence type="ECO:0000313" key="3">
    <source>
        <dbReference type="Proteomes" id="UP000306102"/>
    </source>
</evidence>
<keyword evidence="3" id="KW-1185">Reference proteome</keyword>
<gene>
    <name evidence="2" type="ORF">TEA_007443</name>
</gene>
<accession>A0A4S4D1I5</accession>
<reference evidence="2 3" key="1">
    <citation type="journal article" date="2018" name="Proc. Natl. Acad. Sci. U.S.A.">
        <title>Draft genome sequence of Camellia sinensis var. sinensis provides insights into the evolution of the tea genome and tea quality.</title>
        <authorList>
            <person name="Wei C."/>
            <person name="Yang H."/>
            <person name="Wang S."/>
            <person name="Zhao J."/>
            <person name="Liu C."/>
            <person name="Gao L."/>
            <person name="Xia E."/>
            <person name="Lu Y."/>
            <person name="Tai Y."/>
            <person name="She G."/>
            <person name="Sun J."/>
            <person name="Cao H."/>
            <person name="Tong W."/>
            <person name="Gao Q."/>
            <person name="Li Y."/>
            <person name="Deng W."/>
            <person name="Jiang X."/>
            <person name="Wang W."/>
            <person name="Chen Q."/>
            <person name="Zhang S."/>
            <person name="Li H."/>
            <person name="Wu J."/>
            <person name="Wang P."/>
            <person name="Li P."/>
            <person name="Shi C."/>
            <person name="Zheng F."/>
            <person name="Jian J."/>
            <person name="Huang B."/>
            <person name="Shan D."/>
            <person name="Shi M."/>
            <person name="Fang C."/>
            <person name="Yue Y."/>
            <person name="Li F."/>
            <person name="Li D."/>
            <person name="Wei S."/>
            <person name="Han B."/>
            <person name="Jiang C."/>
            <person name="Yin Y."/>
            <person name="Xia T."/>
            <person name="Zhang Z."/>
            <person name="Bennetzen J.L."/>
            <person name="Zhao S."/>
            <person name="Wan X."/>
        </authorList>
    </citation>
    <scope>NUCLEOTIDE SEQUENCE [LARGE SCALE GENOMIC DNA]</scope>
    <source>
        <strain evidence="3">cv. Shuchazao</strain>
        <tissue evidence="2">Leaf</tissue>
    </source>
</reference>
<feature type="compositionally biased region" description="Polar residues" evidence="1">
    <location>
        <begin position="127"/>
        <end position="144"/>
    </location>
</feature>
<name>A0A4S4D1I5_CAMSN</name>
<evidence type="ECO:0000313" key="2">
    <source>
        <dbReference type="EMBL" id="THF96094.1"/>
    </source>
</evidence>